<protein>
    <recommendedName>
        <fullName evidence="1">HEPN domain-containing protein</fullName>
    </recommendedName>
</protein>
<sequence length="279" mass="32131">MNEPTVANHKVLYLTEEDKAIATKMVAIITKIVQADTIFVLGKKVNTAQNIFMPECATGTRTSAFWLLILITGDDKRLKMYQDEIEQKCNSSTEVSCIVMQTSTFARWFNEKDSFALTVLSNAPFICNTNPELKEWKKEAVMETIPETDKKAFEKCFKLFNEYIAGAELFTVRKQYRLALFMYHLATELLLTAFIKSQTGLELHIHNINHLNHYLSFIAPGIAEEFRGTTQKEQEAFRLLQKSYCSARYDAVFEVVYPLLEIVYKKLMITILKMKAMNI</sequence>
<dbReference type="EMBL" id="CP015772">
    <property type="protein sequence ID" value="ANH81180.1"/>
    <property type="molecule type" value="Genomic_DNA"/>
</dbReference>
<dbReference type="Proteomes" id="UP000077667">
    <property type="component" value="Chromosome"/>
</dbReference>
<name>A0A1A9I386_9BACT</name>
<dbReference type="Pfam" id="PF05168">
    <property type="entry name" value="HEPN"/>
    <property type="match status" value="1"/>
</dbReference>
<reference evidence="2 3" key="1">
    <citation type="submission" date="2016-05" db="EMBL/GenBank/DDBJ databases">
        <title>Niabella ginsenosidivorans BS26 whole genome sequencing.</title>
        <authorList>
            <person name="Im W.T."/>
            <person name="Siddiqi M.Z."/>
        </authorList>
    </citation>
    <scope>NUCLEOTIDE SEQUENCE [LARGE SCALE GENOMIC DNA]</scope>
    <source>
        <strain evidence="2 3">BS26</strain>
    </source>
</reference>
<dbReference type="OrthoDB" id="1321649at2"/>
<dbReference type="KEGG" id="nia:A8C56_09475"/>
<dbReference type="STRING" id="1176587.A8C56_09475"/>
<dbReference type="AlphaFoldDB" id="A0A1A9I386"/>
<keyword evidence="3" id="KW-1185">Reference proteome</keyword>
<dbReference type="Gene3D" id="1.20.120.330">
    <property type="entry name" value="Nucleotidyltransferases domain 2"/>
    <property type="match status" value="1"/>
</dbReference>
<dbReference type="InterPro" id="IPR007842">
    <property type="entry name" value="HEPN_dom"/>
</dbReference>
<organism evidence="2 3">
    <name type="scientific">Niabella ginsenosidivorans</name>
    <dbReference type="NCBI Taxonomy" id="1176587"/>
    <lineage>
        <taxon>Bacteria</taxon>
        <taxon>Pseudomonadati</taxon>
        <taxon>Bacteroidota</taxon>
        <taxon>Chitinophagia</taxon>
        <taxon>Chitinophagales</taxon>
        <taxon>Chitinophagaceae</taxon>
        <taxon>Niabella</taxon>
    </lineage>
</organism>
<feature type="domain" description="HEPN" evidence="1">
    <location>
        <begin position="157"/>
        <end position="277"/>
    </location>
</feature>
<dbReference type="PROSITE" id="PS50910">
    <property type="entry name" value="HEPN"/>
    <property type="match status" value="1"/>
</dbReference>
<dbReference type="RefSeq" id="WP_067754990.1">
    <property type="nucleotide sequence ID" value="NZ_CP015772.1"/>
</dbReference>
<proteinExistence type="predicted"/>
<accession>A0A1A9I386</accession>
<gene>
    <name evidence="2" type="ORF">A8C56_09475</name>
</gene>
<evidence type="ECO:0000313" key="3">
    <source>
        <dbReference type="Proteomes" id="UP000077667"/>
    </source>
</evidence>
<evidence type="ECO:0000259" key="1">
    <source>
        <dbReference type="PROSITE" id="PS50910"/>
    </source>
</evidence>
<dbReference type="SUPFAM" id="SSF81593">
    <property type="entry name" value="Nucleotidyltransferase substrate binding subunit/domain"/>
    <property type="match status" value="1"/>
</dbReference>
<evidence type="ECO:0000313" key="2">
    <source>
        <dbReference type="EMBL" id="ANH81180.1"/>
    </source>
</evidence>